<dbReference type="GO" id="GO:0008113">
    <property type="term" value="F:peptide-methionine (S)-S-oxide reductase activity"/>
    <property type="evidence" value="ECO:0007669"/>
    <property type="project" value="UniProtKB-EC"/>
</dbReference>
<dbReference type="Pfam" id="PF01625">
    <property type="entry name" value="PMSR"/>
    <property type="match status" value="1"/>
</dbReference>
<dbReference type="EMBL" id="CAJGYM010000026">
    <property type="protein sequence ID" value="CAD6192172.1"/>
    <property type="molecule type" value="Genomic_DNA"/>
</dbReference>
<organism evidence="6 7">
    <name type="scientific">Caenorhabditis auriculariae</name>
    <dbReference type="NCBI Taxonomy" id="2777116"/>
    <lineage>
        <taxon>Eukaryota</taxon>
        <taxon>Metazoa</taxon>
        <taxon>Ecdysozoa</taxon>
        <taxon>Nematoda</taxon>
        <taxon>Chromadorea</taxon>
        <taxon>Rhabditida</taxon>
        <taxon>Rhabditina</taxon>
        <taxon>Rhabditomorpha</taxon>
        <taxon>Rhabditoidea</taxon>
        <taxon>Rhabditidae</taxon>
        <taxon>Peloderinae</taxon>
        <taxon>Caenorhabditis</taxon>
    </lineage>
</organism>
<comment type="similarity">
    <text evidence="1">Belongs to the MsrA Met sulfoxide reductase family.</text>
</comment>
<name>A0A8S1HAH5_9PELO</name>
<dbReference type="Gene3D" id="3.30.1060.10">
    <property type="entry name" value="Peptide methionine sulphoxide reductase MsrA"/>
    <property type="match status" value="1"/>
</dbReference>
<evidence type="ECO:0000256" key="1">
    <source>
        <dbReference type="ARBA" id="ARBA00005591"/>
    </source>
</evidence>
<reference evidence="6" key="1">
    <citation type="submission" date="2020-10" db="EMBL/GenBank/DDBJ databases">
        <authorList>
            <person name="Kikuchi T."/>
        </authorList>
    </citation>
    <scope>NUCLEOTIDE SEQUENCE</scope>
    <source>
        <strain evidence="6">NKZ352</strain>
    </source>
</reference>
<dbReference type="FunFam" id="3.30.1060.10:FF:000004">
    <property type="entry name" value="Peptide methionine sulfoxide reductase A5"/>
    <property type="match status" value="1"/>
</dbReference>
<keyword evidence="3" id="KW-0560">Oxidoreductase</keyword>
<dbReference type="OrthoDB" id="77405at2759"/>
<evidence type="ECO:0000256" key="2">
    <source>
        <dbReference type="ARBA" id="ARBA00012502"/>
    </source>
</evidence>
<dbReference type="InterPro" id="IPR002569">
    <property type="entry name" value="Met_Sox_Rdtase_MsrA_dom"/>
</dbReference>
<comment type="caution">
    <text evidence="6">The sequence shown here is derived from an EMBL/GenBank/DDBJ whole genome shotgun (WGS) entry which is preliminary data.</text>
</comment>
<feature type="domain" description="Peptide methionine sulphoxide reductase MsrA" evidence="5">
    <location>
        <begin position="7"/>
        <end position="151"/>
    </location>
</feature>
<dbReference type="Proteomes" id="UP000835052">
    <property type="component" value="Unassembled WGS sequence"/>
</dbReference>
<dbReference type="InterPro" id="IPR036509">
    <property type="entry name" value="Met_Sox_Rdtase_MsrA_sf"/>
</dbReference>
<dbReference type="SUPFAM" id="SSF55068">
    <property type="entry name" value="Peptide methionine sulfoxide reductase"/>
    <property type="match status" value="1"/>
</dbReference>
<evidence type="ECO:0000259" key="5">
    <source>
        <dbReference type="Pfam" id="PF01625"/>
    </source>
</evidence>
<proteinExistence type="inferred from homology"/>
<sequence>MPLHRGYFGLQCFWGESAWAKGSIVKINFNFQLKGVRITRVGYAGGTTNEPTYKKIGDHTEITEVQYDPKLISYRQLLEFFWSHHNPLERRTKQYQSAIIYENMDQKAEAMKSLDEAKKKFGNVETYIVPLDIFYQAEDYHQKYWLRNKKEILDQLSVTDGDIAQGVLCTKLNAYAAGYTDFEELELLAKDYELSPSLVQTIKEYALSGGDPRNCH</sequence>
<protein>
    <recommendedName>
        <fullName evidence="2">peptide-methionine (S)-S-oxide reductase</fullName>
        <ecNumber evidence="2">1.8.4.11</ecNumber>
    </recommendedName>
    <alternativeName>
        <fullName evidence="4">Peptide-methionine (S)-S-oxide reductase</fullName>
    </alternativeName>
</protein>
<evidence type="ECO:0000313" key="7">
    <source>
        <dbReference type="Proteomes" id="UP000835052"/>
    </source>
</evidence>
<dbReference type="EC" id="1.8.4.11" evidence="2"/>
<gene>
    <name evidence="6" type="ORF">CAUJ_LOCUS8091</name>
</gene>
<dbReference type="PANTHER" id="PTHR43774:SF1">
    <property type="entry name" value="PEPTIDE METHIONINE SULFOXIDE REDUCTASE MSRA 2"/>
    <property type="match status" value="1"/>
</dbReference>
<dbReference type="AlphaFoldDB" id="A0A8S1HAH5"/>
<evidence type="ECO:0000313" key="6">
    <source>
        <dbReference type="EMBL" id="CAD6192172.1"/>
    </source>
</evidence>
<evidence type="ECO:0000256" key="4">
    <source>
        <dbReference type="ARBA" id="ARBA00030643"/>
    </source>
</evidence>
<dbReference type="PANTHER" id="PTHR43774">
    <property type="entry name" value="PEPTIDE METHIONINE SULFOXIDE REDUCTASE"/>
    <property type="match status" value="1"/>
</dbReference>
<accession>A0A8S1HAH5</accession>
<keyword evidence="7" id="KW-1185">Reference proteome</keyword>
<evidence type="ECO:0000256" key="3">
    <source>
        <dbReference type="ARBA" id="ARBA00023002"/>
    </source>
</evidence>